<keyword evidence="2" id="KW-1133">Transmembrane helix</keyword>
<feature type="non-terminal residue" evidence="3">
    <location>
        <position position="1"/>
    </location>
</feature>
<keyword evidence="2" id="KW-0472">Membrane</keyword>
<protein>
    <submittedName>
        <fullName evidence="3">Transmembrane protein</fullName>
    </submittedName>
</protein>
<accession>A0AAD7Q599</accession>
<feature type="transmembrane region" description="Helical" evidence="2">
    <location>
        <begin position="58"/>
        <end position="80"/>
    </location>
</feature>
<dbReference type="KEGG" id="qsa:O6P43_004857"/>
<comment type="caution">
    <text evidence="3">The sequence shown here is derived from an EMBL/GenBank/DDBJ whole genome shotgun (WGS) entry which is preliminary data.</text>
</comment>
<evidence type="ECO:0000256" key="1">
    <source>
        <dbReference type="SAM" id="MobiDB-lite"/>
    </source>
</evidence>
<keyword evidence="2 3" id="KW-0812">Transmembrane</keyword>
<evidence type="ECO:0000313" key="3">
    <source>
        <dbReference type="EMBL" id="KAJ7974851.1"/>
    </source>
</evidence>
<name>A0AAD7Q599_QUISA</name>
<gene>
    <name evidence="3" type="ORF">O6P43_004857</name>
</gene>
<dbReference type="PANTHER" id="PTHR34189:SF4">
    <property type="entry name" value="TRANSMEMBRANE PROTEIN"/>
    <property type="match status" value="1"/>
</dbReference>
<feature type="compositionally biased region" description="Basic and acidic residues" evidence="1">
    <location>
        <begin position="128"/>
        <end position="142"/>
    </location>
</feature>
<evidence type="ECO:0000313" key="4">
    <source>
        <dbReference type="Proteomes" id="UP001163823"/>
    </source>
</evidence>
<sequence length="142" mass="15660">MHRSASWNRVTSDDYNYIHSTSPAMPGLKLSSSLDGNDLPVYDPIADLAKKEKTRIKFAENAVHVIPFVLFLCAIALWFFSNPEVEVGLKGDSIATRIEGLTLEGEFDNDSDGTQIGVLPNMDAGDIDASRELDYNKAQKKP</sequence>
<feature type="region of interest" description="Disordered" evidence="1">
    <location>
        <begin position="118"/>
        <end position="142"/>
    </location>
</feature>
<keyword evidence="4" id="KW-1185">Reference proteome</keyword>
<evidence type="ECO:0000256" key="2">
    <source>
        <dbReference type="SAM" id="Phobius"/>
    </source>
</evidence>
<dbReference type="AlphaFoldDB" id="A0AAD7Q599"/>
<dbReference type="Proteomes" id="UP001163823">
    <property type="component" value="Chromosome 3"/>
</dbReference>
<organism evidence="3 4">
    <name type="scientific">Quillaja saponaria</name>
    <name type="common">Soap bark tree</name>
    <dbReference type="NCBI Taxonomy" id="32244"/>
    <lineage>
        <taxon>Eukaryota</taxon>
        <taxon>Viridiplantae</taxon>
        <taxon>Streptophyta</taxon>
        <taxon>Embryophyta</taxon>
        <taxon>Tracheophyta</taxon>
        <taxon>Spermatophyta</taxon>
        <taxon>Magnoliopsida</taxon>
        <taxon>eudicotyledons</taxon>
        <taxon>Gunneridae</taxon>
        <taxon>Pentapetalae</taxon>
        <taxon>rosids</taxon>
        <taxon>fabids</taxon>
        <taxon>Fabales</taxon>
        <taxon>Quillajaceae</taxon>
        <taxon>Quillaja</taxon>
    </lineage>
</organism>
<dbReference type="EMBL" id="JARAOO010000003">
    <property type="protein sequence ID" value="KAJ7974851.1"/>
    <property type="molecule type" value="Genomic_DNA"/>
</dbReference>
<proteinExistence type="predicted"/>
<reference evidence="3" key="1">
    <citation type="journal article" date="2023" name="Science">
        <title>Elucidation of the pathway for biosynthesis of saponin adjuvants from the soapbark tree.</title>
        <authorList>
            <person name="Reed J."/>
            <person name="Orme A."/>
            <person name="El-Demerdash A."/>
            <person name="Owen C."/>
            <person name="Martin L.B.B."/>
            <person name="Misra R.C."/>
            <person name="Kikuchi S."/>
            <person name="Rejzek M."/>
            <person name="Martin A.C."/>
            <person name="Harkess A."/>
            <person name="Leebens-Mack J."/>
            <person name="Louveau T."/>
            <person name="Stephenson M.J."/>
            <person name="Osbourn A."/>
        </authorList>
    </citation>
    <scope>NUCLEOTIDE SEQUENCE</scope>
    <source>
        <strain evidence="3">S10</strain>
    </source>
</reference>
<dbReference type="PANTHER" id="PTHR34189">
    <property type="entry name" value="TRANSMEMBRANE PROTEIN"/>
    <property type="match status" value="1"/>
</dbReference>